<dbReference type="PANTHER" id="PTHR47186:SF51">
    <property type="entry name" value="NB-ARC DOMAIN-CONTAINING PROTEIN"/>
    <property type="match status" value="1"/>
</dbReference>
<gene>
    <name evidence="3" type="ORF">EJB05_25891</name>
</gene>
<sequence length="370" mass="41387">MTACHLSREECFIGDPQSLEDKSIPKLQRISVVTEKEVVVLPSFDKQKFRVRTFIMFCDKTLAFDHSLSKKLSYVRVLDLGGSSLQNIPDYIGSLIHLRLLILSSTNISCLPESIGLLKNLQTLSLQNCVALHNLPLALTRLCNLRHLLLRGTPINKVPKGLARLKFLNTVEGFQIGGDSDNSSKMQDGWNLEELGPLLQLRKLNMIKLERAAPYSADPILMNKKYMSTLELWCTECTDKPYSEENVTNIEKISEQLIPPQNLEIYFPTWLDIATHLSALKLLQLVDCKSCVHLPPVGQLPNLKYLKIMGANAVTTIGSEFVGCGEVKEGEENGSAVKQKGEAPPPRMWLLPSLKNLDLMRCPKLRALPA</sequence>
<feature type="non-terminal residue" evidence="3">
    <location>
        <position position="1"/>
    </location>
</feature>
<evidence type="ECO:0000313" key="3">
    <source>
        <dbReference type="EMBL" id="TVU23517.1"/>
    </source>
</evidence>
<dbReference type="OrthoDB" id="1050628at2759"/>
<accession>A0A5J9UJS3</accession>
<dbReference type="InterPro" id="IPR032675">
    <property type="entry name" value="LRR_dom_sf"/>
</dbReference>
<feature type="domain" description="Disease resistance R13L4/SHOC-2-like LRR" evidence="2">
    <location>
        <begin position="51"/>
        <end position="314"/>
    </location>
</feature>
<evidence type="ECO:0000256" key="1">
    <source>
        <dbReference type="ARBA" id="ARBA00022737"/>
    </source>
</evidence>
<reference evidence="3 4" key="1">
    <citation type="journal article" date="2019" name="Sci. Rep.">
        <title>A high-quality genome of Eragrostis curvula grass provides insights into Poaceae evolution and supports new strategies to enhance forage quality.</title>
        <authorList>
            <person name="Carballo J."/>
            <person name="Santos B.A.C.M."/>
            <person name="Zappacosta D."/>
            <person name="Garbus I."/>
            <person name="Selva J.P."/>
            <person name="Gallo C.A."/>
            <person name="Diaz A."/>
            <person name="Albertini E."/>
            <person name="Caccamo M."/>
            <person name="Echenique V."/>
        </authorList>
    </citation>
    <scope>NUCLEOTIDE SEQUENCE [LARGE SCALE GENOMIC DNA]</scope>
    <source>
        <strain evidence="4">cv. Victoria</strain>
        <tissue evidence="3">Leaf</tissue>
    </source>
</reference>
<dbReference type="Gene3D" id="3.80.10.10">
    <property type="entry name" value="Ribonuclease Inhibitor"/>
    <property type="match status" value="1"/>
</dbReference>
<comment type="caution">
    <text evidence="3">The sequence shown here is derived from an EMBL/GenBank/DDBJ whole genome shotgun (WGS) entry which is preliminary data.</text>
</comment>
<protein>
    <recommendedName>
        <fullName evidence="2">Disease resistance R13L4/SHOC-2-like LRR domain-containing protein</fullName>
    </recommendedName>
</protein>
<evidence type="ECO:0000259" key="2">
    <source>
        <dbReference type="Pfam" id="PF23598"/>
    </source>
</evidence>
<dbReference type="PANTHER" id="PTHR47186">
    <property type="entry name" value="LEUCINE-RICH REPEAT-CONTAINING PROTEIN 57"/>
    <property type="match status" value="1"/>
</dbReference>
<dbReference type="Pfam" id="PF23598">
    <property type="entry name" value="LRR_14"/>
    <property type="match status" value="1"/>
</dbReference>
<dbReference type="SUPFAM" id="SSF52058">
    <property type="entry name" value="L domain-like"/>
    <property type="match status" value="1"/>
</dbReference>
<name>A0A5J9UJS3_9POAL</name>
<dbReference type="EMBL" id="RWGY01000013">
    <property type="protein sequence ID" value="TVU23517.1"/>
    <property type="molecule type" value="Genomic_DNA"/>
</dbReference>
<keyword evidence="4" id="KW-1185">Reference proteome</keyword>
<dbReference type="Gramene" id="TVU23517">
    <property type="protein sequence ID" value="TVU23517"/>
    <property type="gene ID" value="EJB05_25891"/>
</dbReference>
<dbReference type="Proteomes" id="UP000324897">
    <property type="component" value="Chromosome 2"/>
</dbReference>
<keyword evidence="1" id="KW-0677">Repeat</keyword>
<evidence type="ECO:0000313" key="4">
    <source>
        <dbReference type="Proteomes" id="UP000324897"/>
    </source>
</evidence>
<dbReference type="AlphaFoldDB" id="A0A5J9UJS3"/>
<proteinExistence type="predicted"/>
<dbReference type="InterPro" id="IPR055414">
    <property type="entry name" value="LRR_R13L4/SHOC2-like"/>
</dbReference>
<organism evidence="3 4">
    <name type="scientific">Eragrostis curvula</name>
    <name type="common">weeping love grass</name>
    <dbReference type="NCBI Taxonomy" id="38414"/>
    <lineage>
        <taxon>Eukaryota</taxon>
        <taxon>Viridiplantae</taxon>
        <taxon>Streptophyta</taxon>
        <taxon>Embryophyta</taxon>
        <taxon>Tracheophyta</taxon>
        <taxon>Spermatophyta</taxon>
        <taxon>Magnoliopsida</taxon>
        <taxon>Liliopsida</taxon>
        <taxon>Poales</taxon>
        <taxon>Poaceae</taxon>
        <taxon>PACMAD clade</taxon>
        <taxon>Chloridoideae</taxon>
        <taxon>Eragrostideae</taxon>
        <taxon>Eragrostidinae</taxon>
        <taxon>Eragrostis</taxon>
    </lineage>
</organism>